<comment type="caution">
    <text evidence="10">The sequence shown here is derived from an EMBL/GenBank/DDBJ whole genome shotgun (WGS) entry which is preliminary data.</text>
</comment>
<feature type="transmembrane region" description="Helical" evidence="8">
    <location>
        <begin position="196"/>
        <end position="215"/>
    </location>
</feature>
<evidence type="ECO:0000256" key="4">
    <source>
        <dbReference type="ARBA" id="ARBA00022679"/>
    </source>
</evidence>
<evidence type="ECO:0000256" key="5">
    <source>
        <dbReference type="ARBA" id="ARBA00022692"/>
    </source>
</evidence>
<feature type="transmembrane region" description="Helical" evidence="8">
    <location>
        <begin position="246"/>
        <end position="267"/>
    </location>
</feature>
<comment type="subcellular location">
    <subcellularLocation>
        <location evidence="1">Cell membrane</location>
        <topology evidence="1">Multi-pass membrane protein</topology>
    </subcellularLocation>
</comment>
<dbReference type="InterPro" id="IPR038731">
    <property type="entry name" value="RgtA/B/C-like"/>
</dbReference>
<dbReference type="GO" id="GO:0005886">
    <property type="term" value="C:plasma membrane"/>
    <property type="evidence" value="ECO:0007669"/>
    <property type="project" value="UniProtKB-SubCell"/>
</dbReference>
<dbReference type="PANTHER" id="PTHR33908:SF11">
    <property type="entry name" value="MEMBRANE PROTEIN"/>
    <property type="match status" value="1"/>
</dbReference>
<evidence type="ECO:0000259" key="9">
    <source>
        <dbReference type="Pfam" id="PF13231"/>
    </source>
</evidence>
<evidence type="ECO:0000256" key="3">
    <source>
        <dbReference type="ARBA" id="ARBA00022676"/>
    </source>
</evidence>
<evidence type="ECO:0000256" key="2">
    <source>
        <dbReference type="ARBA" id="ARBA00022475"/>
    </source>
</evidence>
<keyword evidence="4 10" id="KW-0808">Transferase</keyword>
<dbReference type="OrthoDB" id="9813729at2"/>
<evidence type="ECO:0000313" key="10">
    <source>
        <dbReference type="EMBL" id="RWU08322.1"/>
    </source>
</evidence>
<dbReference type="Pfam" id="PF13231">
    <property type="entry name" value="PMT_2"/>
    <property type="match status" value="1"/>
</dbReference>
<keyword evidence="7 8" id="KW-0472">Membrane</keyword>
<name>A0A443YWF5_9SPHI</name>
<keyword evidence="3" id="KW-0328">Glycosyltransferase</keyword>
<dbReference type="GO" id="GO:0009103">
    <property type="term" value="P:lipopolysaccharide biosynthetic process"/>
    <property type="evidence" value="ECO:0007669"/>
    <property type="project" value="UniProtKB-ARBA"/>
</dbReference>
<evidence type="ECO:0000256" key="7">
    <source>
        <dbReference type="ARBA" id="ARBA00023136"/>
    </source>
</evidence>
<feature type="transmembrane region" description="Helical" evidence="8">
    <location>
        <begin position="323"/>
        <end position="343"/>
    </location>
</feature>
<evidence type="ECO:0000256" key="6">
    <source>
        <dbReference type="ARBA" id="ARBA00022989"/>
    </source>
</evidence>
<keyword evidence="6 8" id="KW-1133">Transmembrane helix</keyword>
<keyword evidence="2" id="KW-1003">Cell membrane</keyword>
<sequence>MDKSTAKQNSKLILFLFVGVKIVLQYLVVNSVYDLQRDEYLHLDQAQHLAWGFHSVPPITSVISWIILQLGNGVFWVKFFPALFGALTIVVVWKTVESLKGSLFACILTATTLLLSVLVRINILYQPNSLDILSWTLIYFTLIRFIQTNHQKWLYWMAVSFALGFLNKYNITFCAFGVLLALPLTSQRRLFANPHFYYAGILAFVLIAPNLVWQYQNDFPVFSHMKELAETQLVHVKRMSFVKEQFFYFIGSLPILIAAFISFFAFPAFKPYRLFFWAFVFTLAIFIFLKAKAYYAIGLYPILFAFGAIYLSQLLLSGWKFYLRYLLFAIMLFFFYVMVKIFMPIFSPEKYVEAAKQKLPFSEHTWEDGKKYPISQDFADMLGWKELASKVDSIYEKLPNKNSVFILCDNYGQAGAINYYTKYKALKADAFIPDYVKWLNLDRDIETVIRIKTASNTDFERDHRLFRSVMVVDKINNQFARENGTQIILLSQPNVDIDSLLRKERAAGNLQ</sequence>
<feature type="transmembrane region" description="Helical" evidence="8">
    <location>
        <begin position="274"/>
        <end position="291"/>
    </location>
</feature>
<organism evidence="10 11">
    <name type="scientific">Pedobacter chitinilyticus</name>
    <dbReference type="NCBI Taxonomy" id="2233776"/>
    <lineage>
        <taxon>Bacteria</taxon>
        <taxon>Pseudomonadati</taxon>
        <taxon>Bacteroidota</taxon>
        <taxon>Sphingobacteriia</taxon>
        <taxon>Sphingobacteriales</taxon>
        <taxon>Sphingobacteriaceae</taxon>
        <taxon>Pedobacter</taxon>
    </lineage>
</organism>
<reference evidence="10 11" key="1">
    <citation type="submission" date="2018-06" db="EMBL/GenBank/DDBJ databases">
        <title>Pedobacter endophyticus sp. nov., an endophytic bacterium isolated from a leaf of Triticum aestivum.</title>
        <authorList>
            <person name="Zhang L."/>
        </authorList>
    </citation>
    <scope>NUCLEOTIDE SEQUENCE [LARGE SCALE GENOMIC DNA]</scope>
    <source>
        <strain evidence="10 11">CM134L-2</strain>
    </source>
</reference>
<keyword evidence="11" id="KW-1185">Reference proteome</keyword>
<feature type="domain" description="Glycosyltransferase RgtA/B/C/D-like" evidence="9">
    <location>
        <begin position="56"/>
        <end position="213"/>
    </location>
</feature>
<feature type="transmembrane region" description="Helical" evidence="8">
    <location>
        <begin position="297"/>
        <end position="316"/>
    </location>
</feature>
<dbReference type="GO" id="GO:0016763">
    <property type="term" value="F:pentosyltransferase activity"/>
    <property type="evidence" value="ECO:0007669"/>
    <property type="project" value="TreeGrafter"/>
</dbReference>
<proteinExistence type="predicted"/>
<feature type="transmembrane region" description="Helical" evidence="8">
    <location>
        <begin position="102"/>
        <end position="123"/>
    </location>
</feature>
<dbReference type="AlphaFoldDB" id="A0A443YWF5"/>
<evidence type="ECO:0000256" key="1">
    <source>
        <dbReference type="ARBA" id="ARBA00004651"/>
    </source>
</evidence>
<protein>
    <submittedName>
        <fullName evidence="10">Glycosyltransferase family 39 protein</fullName>
    </submittedName>
</protein>
<dbReference type="EMBL" id="SAYW01000002">
    <property type="protein sequence ID" value="RWU08322.1"/>
    <property type="molecule type" value="Genomic_DNA"/>
</dbReference>
<dbReference type="Proteomes" id="UP000284120">
    <property type="component" value="Unassembled WGS sequence"/>
</dbReference>
<dbReference type="PANTHER" id="PTHR33908">
    <property type="entry name" value="MANNOSYLTRANSFERASE YKCB-RELATED"/>
    <property type="match status" value="1"/>
</dbReference>
<dbReference type="RefSeq" id="WP_113646846.1">
    <property type="nucleotide sequence ID" value="NZ_QMHN01000002.1"/>
</dbReference>
<gene>
    <name evidence="10" type="ORF">DPV69_08060</name>
</gene>
<feature type="transmembrane region" description="Helical" evidence="8">
    <location>
        <begin position="75"/>
        <end position="96"/>
    </location>
</feature>
<evidence type="ECO:0000256" key="8">
    <source>
        <dbReference type="SAM" id="Phobius"/>
    </source>
</evidence>
<feature type="transmembrane region" description="Helical" evidence="8">
    <location>
        <begin position="130"/>
        <end position="147"/>
    </location>
</feature>
<keyword evidence="5 8" id="KW-0812">Transmembrane</keyword>
<feature type="transmembrane region" description="Helical" evidence="8">
    <location>
        <begin position="12"/>
        <end position="29"/>
    </location>
</feature>
<feature type="transmembrane region" description="Helical" evidence="8">
    <location>
        <begin position="153"/>
        <end position="184"/>
    </location>
</feature>
<accession>A0A443YWF5</accession>
<dbReference type="InterPro" id="IPR050297">
    <property type="entry name" value="LipidA_mod_glycosyltrf_83"/>
</dbReference>
<evidence type="ECO:0000313" key="11">
    <source>
        <dbReference type="Proteomes" id="UP000284120"/>
    </source>
</evidence>